<protein>
    <submittedName>
        <fullName evidence="1">Uncharacterized protein</fullName>
    </submittedName>
</protein>
<keyword evidence="2" id="KW-1185">Reference proteome</keyword>
<accession>A0ABY6FWY6</accession>
<organism evidence="1 2">
    <name type="scientific">Brachybacterium huguangmaarense</name>
    <dbReference type="NCBI Taxonomy" id="1652028"/>
    <lineage>
        <taxon>Bacteria</taxon>
        <taxon>Bacillati</taxon>
        <taxon>Actinomycetota</taxon>
        <taxon>Actinomycetes</taxon>
        <taxon>Micrococcales</taxon>
        <taxon>Dermabacteraceae</taxon>
        <taxon>Brachybacterium</taxon>
    </lineage>
</organism>
<dbReference type="EMBL" id="CP107020">
    <property type="protein sequence ID" value="UYG15447.1"/>
    <property type="molecule type" value="Genomic_DNA"/>
</dbReference>
<sequence>MAPTDMSIGRMISYAYDRVARTGQENPEIGERRSRREALGRRMLEYVLMSSKARAHFVDGIAKTSGSVQGFRVSSRTSGAFDLVAELDAGEAPAQVAILAKVDTGVDGDQVSRLLADLAPSPASRLVLVTAKADKPDLSCDDDRLVTVTWAKLARKMASADAKRAAFWQVLGEYGEDAGPLSVFRPVSPRLLLDEDLTTEFRSFLDTMRLVGHELFGRPVRFSASRRRRGAWLHVGASGDQLGAEFGPVEDSTPIWLVGSRPTRSIALNIGGLVDDESRDRAVRRLRAIAAGEHWRADPDYAPAIGDFIGTRASGDIEDVRSLLWEVFDPRLLEGAGFPLAARNQPDLEADRLAVRVSYPADPKAGTFLVSIGGSHTWKTLLPRVTREYDGKTYIVQAGKKDTAEDLVRDVHGALRSLATKP</sequence>
<evidence type="ECO:0000313" key="2">
    <source>
        <dbReference type="Proteomes" id="UP001164305"/>
    </source>
</evidence>
<evidence type="ECO:0000313" key="1">
    <source>
        <dbReference type="EMBL" id="UYG15447.1"/>
    </source>
</evidence>
<proteinExistence type="predicted"/>
<reference evidence="1" key="1">
    <citation type="submission" date="2022-10" db="EMBL/GenBank/DDBJ databases">
        <title>Whole-Genome Sequencing of Brachybacterium huguangmaarense BRM-3, Isolated from Betula schmidtii.</title>
        <authorList>
            <person name="Haam D."/>
        </authorList>
    </citation>
    <scope>NUCLEOTIDE SEQUENCE</scope>
    <source>
        <strain evidence="1">BRM-3</strain>
    </source>
</reference>
<name>A0ABY6FWY6_9MICO</name>
<dbReference type="Proteomes" id="UP001164305">
    <property type="component" value="Chromosome"/>
</dbReference>
<gene>
    <name evidence="1" type="ORF">BRM3_07230</name>
</gene>
<dbReference type="RefSeq" id="WP_263592661.1">
    <property type="nucleotide sequence ID" value="NZ_CP107020.1"/>
</dbReference>